<comment type="caution">
    <text evidence="1">The sequence shown here is derived from an EMBL/GenBank/DDBJ whole genome shotgun (WGS) entry which is preliminary data.</text>
</comment>
<dbReference type="Proteomes" id="UP000299102">
    <property type="component" value="Unassembled WGS sequence"/>
</dbReference>
<dbReference type="AlphaFoldDB" id="A0A4C1VW88"/>
<gene>
    <name evidence="1" type="ORF">EVAR_83339_1</name>
</gene>
<organism evidence="1 2">
    <name type="scientific">Eumeta variegata</name>
    <name type="common">Bagworm moth</name>
    <name type="synonym">Eumeta japonica</name>
    <dbReference type="NCBI Taxonomy" id="151549"/>
    <lineage>
        <taxon>Eukaryota</taxon>
        <taxon>Metazoa</taxon>
        <taxon>Ecdysozoa</taxon>
        <taxon>Arthropoda</taxon>
        <taxon>Hexapoda</taxon>
        <taxon>Insecta</taxon>
        <taxon>Pterygota</taxon>
        <taxon>Neoptera</taxon>
        <taxon>Endopterygota</taxon>
        <taxon>Lepidoptera</taxon>
        <taxon>Glossata</taxon>
        <taxon>Ditrysia</taxon>
        <taxon>Tineoidea</taxon>
        <taxon>Psychidae</taxon>
        <taxon>Oiketicinae</taxon>
        <taxon>Eumeta</taxon>
    </lineage>
</organism>
<evidence type="ECO:0000313" key="2">
    <source>
        <dbReference type="Proteomes" id="UP000299102"/>
    </source>
</evidence>
<name>A0A4C1VW88_EUMVA</name>
<evidence type="ECO:0000313" key="1">
    <source>
        <dbReference type="EMBL" id="GBP42820.1"/>
    </source>
</evidence>
<accession>A0A4C1VW88</accession>
<proteinExistence type="predicted"/>
<reference evidence="1 2" key="1">
    <citation type="journal article" date="2019" name="Commun. Biol.">
        <title>The bagworm genome reveals a unique fibroin gene that provides high tensile strength.</title>
        <authorList>
            <person name="Kono N."/>
            <person name="Nakamura H."/>
            <person name="Ohtoshi R."/>
            <person name="Tomita M."/>
            <person name="Numata K."/>
            <person name="Arakawa K."/>
        </authorList>
    </citation>
    <scope>NUCLEOTIDE SEQUENCE [LARGE SCALE GENOMIC DNA]</scope>
</reference>
<dbReference type="EMBL" id="BGZK01000424">
    <property type="protein sequence ID" value="GBP42820.1"/>
    <property type="molecule type" value="Genomic_DNA"/>
</dbReference>
<sequence length="147" mass="16487">MKDKSNRTASLITILEERRRSSEGRRKVQAHAFASTSPAHSRAAYLCIERRFYIKGKPLTGDRRRGLSYGDSRVGPKQCGDRVEVKPAHGTTHVLQWWHTGTPTAILIYAASYISVHIEHSLGAVDKSKEMIYFPASYSYFTGTGPM</sequence>
<keyword evidence="2" id="KW-1185">Reference proteome</keyword>
<protein>
    <submittedName>
        <fullName evidence="1">Uncharacterized protein</fullName>
    </submittedName>
</protein>